<evidence type="ECO:0000313" key="4">
    <source>
        <dbReference type="EMBL" id="MBP3193547.1"/>
    </source>
</evidence>
<dbReference type="AlphaFoldDB" id="A0A8J7UWE7"/>
<dbReference type="PANTHER" id="PTHR45833">
    <property type="entry name" value="METHIONINE SYNTHASE"/>
    <property type="match status" value="1"/>
</dbReference>
<dbReference type="Gene3D" id="3.40.50.280">
    <property type="entry name" value="Cobalamin-binding domain"/>
    <property type="match status" value="1"/>
</dbReference>
<keyword evidence="5" id="KW-1185">Reference proteome</keyword>
<dbReference type="InterPro" id="IPR050554">
    <property type="entry name" value="Met_Synthase/Corrinoid"/>
</dbReference>
<keyword evidence="2" id="KW-0170">Cobalt</keyword>
<dbReference type="PANTHER" id="PTHR45833:SF1">
    <property type="entry name" value="METHIONINE SYNTHASE"/>
    <property type="match status" value="1"/>
</dbReference>
<gene>
    <name evidence="4" type="ORF">NATSA_12800</name>
</gene>
<dbReference type="GO" id="GO:0031419">
    <property type="term" value="F:cobalamin binding"/>
    <property type="evidence" value="ECO:0007669"/>
    <property type="project" value="InterPro"/>
</dbReference>
<evidence type="ECO:0000313" key="5">
    <source>
        <dbReference type="Proteomes" id="UP000673975"/>
    </source>
</evidence>
<dbReference type="InterPro" id="IPR036594">
    <property type="entry name" value="Meth_synthase_dom"/>
</dbReference>
<dbReference type="Gene3D" id="1.10.1240.10">
    <property type="entry name" value="Methionine synthase domain"/>
    <property type="match status" value="1"/>
</dbReference>
<dbReference type="GO" id="GO:0050667">
    <property type="term" value="P:homocysteine metabolic process"/>
    <property type="evidence" value="ECO:0007669"/>
    <property type="project" value="TreeGrafter"/>
</dbReference>
<dbReference type="GO" id="GO:0046653">
    <property type="term" value="P:tetrahydrofolate metabolic process"/>
    <property type="evidence" value="ECO:0007669"/>
    <property type="project" value="TreeGrafter"/>
</dbReference>
<keyword evidence="1" id="KW-0479">Metal-binding</keyword>
<evidence type="ECO:0000259" key="3">
    <source>
        <dbReference type="PROSITE" id="PS51332"/>
    </source>
</evidence>
<dbReference type="GO" id="GO:0008705">
    <property type="term" value="F:methionine synthase activity"/>
    <property type="evidence" value="ECO:0007669"/>
    <property type="project" value="TreeGrafter"/>
</dbReference>
<evidence type="ECO:0000256" key="2">
    <source>
        <dbReference type="ARBA" id="ARBA00023285"/>
    </source>
</evidence>
<dbReference type="GO" id="GO:0005829">
    <property type="term" value="C:cytosol"/>
    <property type="evidence" value="ECO:0007669"/>
    <property type="project" value="TreeGrafter"/>
</dbReference>
<sequence length="223" mass="25459">MSFEDQLMPDQPDSFASKTFLEMLLEGNRSGCLAFARNYMSQRGSIKDLYENILKSSLYEVGELWEKNKITVATEHMASAIVEHVLNEFYYDIAVGEKHNQKVVVACVENEYHQIGIKMISDIFEMHGWESFFLGANVPASDLIAFIKKHKPDVLAISLSIYFHLPVLENMIAMIREEFPDLLIMVGGQAFRHGGKESISQFEHVVYQPDIKSTEKFIKSITI</sequence>
<comment type="caution">
    <text evidence="4">The sequence shown here is derived from an EMBL/GenBank/DDBJ whole genome shotgun (WGS) entry which is preliminary data.</text>
</comment>
<name>A0A8J7UWE7_9BACT</name>
<dbReference type="InterPro" id="IPR003759">
    <property type="entry name" value="Cbl-bd_cap"/>
</dbReference>
<dbReference type="Proteomes" id="UP000673975">
    <property type="component" value="Unassembled WGS sequence"/>
</dbReference>
<dbReference type="InterPro" id="IPR006158">
    <property type="entry name" value="Cobalamin-bd"/>
</dbReference>
<dbReference type="CDD" id="cd02065">
    <property type="entry name" value="B12-binding_like"/>
    <property type="match status" value="1"/>
</dbReference>
<dbReference type="EMBL" id="JAFIDN010000011">
    <property type="protein sequence ID" value="MBP3193547.1"/>
    <property type="molecule type" value="Genomic_DNA"/>
</dbReference>
<reference evidence="4" key="1">
    <citation type="submission" date="2021-02" db="EMBL/GenBank/DDBJ databases">
        <title>Natronogracilivirga saccharolytica gen. nov. sp. nov. a new anaerobic, haloalkiliphilic carbohydrate-fermenting bacterium from soda lake and proposing of Cyclonatronumiaceae fam. nov. in the phylum Balneolaeota.</title>
        <authorList>
            <person name="Zhilina T.N."/>
            <person name="Sorokin D.Y."/>
            <person name="Zavarzina D.G."/>
            <person name="Toshchakov S.V."/>
            <person name="Kublanov I.V."/>
        </authorList>
    </citation>
    <scope>NUCLEOTIDE SEQUENCE</scope>
    <source>
        <strain evidence="4">Z-1702</strain>
    </source>
</reference>
<organism evidence="4 5">
    <name type="scientific">Natronogracilivirga saccharolytica</name>
    <dbReference type="NCBI Taxonomy" id="2812953"/>
    <lineage>
        <taxon>Bacteria</taxon>
        <taxon>Pseudomonadati</taxon>
        <taxon>Balneolota</taxon>
        <taxon>Balneolia</taxon>
        <taxon>Balneolales</taxon>
        <taxon>Cyclonatronaceae</taxon>
        <taxon>Natronogracilivirga</taxon>
    </lineage>
</organism>
<feature type="domain" description="B12-binding" evidence="3">
    <location>
        <begin position="100"/>
        <end position="223"/>
    </location>
</feature>
<dbReference type="SUPFAM" id="SSF52242">
    <property type="entry name" value="Cobalamin (vitamin B12)-binding domain"/>
    <property type="match status" value="1"/>
</dbReference>
<dbReference type="RefSeq" id="WP_210513003.1">
    <property type="nucleotide sequence ID" value="NZ_JAFIDN010000011.1"/>
</dbReference>
<dbReference type="InterPro" id="IPR036724">
    <property type="entry name" value="Cobalamin-bd_sf"/>
</dbReference>
<dbReference type="Pfam" id="PF02310">
    <property type="entry name" value="B12-binding"/>
    <property type="match status" value="1"/>
</dbReference>
<proteinExistence type="predicted"/>
<dbReference type="GO" id="GO:0046872">
    <property type="term" value="F:metal ion binding"/>
    <property type="evidence" value="ECO:0007669"/>
    <property type="project" value="UniProtKB-KW"/>
</dbReference>
<dbReference type="Pfam" id="PF02607">
    <property type="entry name" value="B12-binding_2"/>
    <property type="match status" value="1"/>
</dbReference>
<evidence type="ECO:0000256" key="1">
    <source>
        <dbReference type="ARBA" id="ARBA00022723"/>
    </source>
</evidence>
<accession>A0A8J7UWE7</accession>
<dbReference type="PROSITE" id="PS51332">
    <property type="entry name" value="B12_BINDING"/>
    <property type="match status" value="1"/>
</dbReference>
<protein>
    <submittedName>
        <fullName evidence="4">Cobalamin-dependent protein</fullName>
    </submittedName>
</protein>